<dbReference type="InterPro" id="IPR013087">
    <property type="entry name" value="Znf_C2H2_type"/>
</dbReference>
<keyword evidence="4 9" id="KW-0863">Zinc-finger</keyword>
<keyword evidence="3" id="KW-0677">Repeat</keyword>
<dbReference type="PANTHER" id="PTHR23235">
    <property type="entry name" value="KRUEPPEL-LIKE TRANSCRIPTION FACTOR"/>
    <property type="match status" value="1"/>
</dbReference>
<keyword evidence="2" id="KW-0479">Metal-binding</keyword>
<keyword evidence="6" id="KW-0805">Transcription regulation</keyword>
<keyword evidence="5" id="KW-0862">Zinc</keyword>
<organism evidence="12 13">
    <name type="scientific">Oryzias melastigma</name>
    <name type="common">Marine medaka</name>
    <dbReference type="NCBI Taxonomy" id="30732"/>
    <lineage>
        <taxon>Eukaryota</taxon>
        <taxon>Metazoa</taxon>
        <taxon>Chordata</taxon>
        <taxon>Craniata</taxon>
        <taxon>Vertebrata</taxon>
        <taxon>Euteleostomi</taxon>
        <taxon>Actinopterygii</taxon>
        <taxon>Neopterygii</taxon>
        <taxon>Teleostei</taxon>
        <taxon>Neoteleostei</taxon>
        <taxon>Acanthomorphata</taxon>
        <taxon>Ovalentaria</taxon>
        <taxon>Atherinomorphae</taxon>
        <taxon>Beloniformes</taxon>
        <taxon>Adrianichthyidae</taxon>
        <taxon>Oryziinae</taxon>
        <taxon>Oryzias</taxon>
    </lineage>
</organism>
<dbReference type="Ensembl" id="ENSOMET00000007699.1">
    <property type="protein sequence ID" value="ENSOMEP00000025221.1"/>
    <property type="gene ID" value="ENSOMEG00000006301.1"/>
</dbReference>
<dbReference type="PANTHER" id="PTHR23235:SF178">
    <property type="entry name" value="C2H2-TYPE DOMAIN-CONTAINING PROTEIN-RELATED"/>
    <property type="match status" value="1"/>
</dbReference>
<dbReference type="GO" id="GO:0005634">
    <property type="term" value="C:nucleus"/>
    <property type="evidence" value="ECO:0007669"/>
    <property type="project" value="UniProtKB-SubCell"/>
</dbReference>
<evidence type="ECO:0000256" key="6">
    <source>
        <dbReference type="ARBA" id="ARBA00023015"/>
    </source>
</evidence>
<dbReference type="Pfam" id="PF00096">
    <property type="entry name" value="zf-C2H2"/>
    <property type="match status" value="2"/>
</dbReference>
<keyword evidence="8" id="KW-0539">Nucleus</keyword>
<evidence type="ECO:0000259" key="11">
    <source>
        <dbReference type="PROSITE" id="PS50157"/>
    </source>
</evidence>
<dbReference type="AlphaFoldDB" id="A0A3B3D5V5"/>
<dbReference type="GeneTree" id="ENSGT01150000286977"/>
<name>A0A3B3D5V5_ORYME</name>
<reference evidence="12" key="2">
    <citation type="submission" date="2025-09" db="UniProtKB">
        <authorList>
            <consortium name="Ensembl"/>
        </authorList>
    </citation>
    <scope>IDENTIFICATION</scope>
</reference>
<dbReference type="GO" id="GO:0000981">
    <property type="term" value="F:DNA-binding transcription factor activity, RNA polymerase II-specific"/>
    <property type="evidence" value="ECO:0007669"/>
    <property type="project" value="TreeGrafter"/>
</dbReference>
<evidence type="ECO:0000256" key="3">
    <source>
        <dbReference type="ARBA" id="ARBA00022737"/>
    </source>
</evidence>
<dbReference type="GO" id="GO:0008270">
    <property type="term" value="F:zinc ion binding"/>
    <property type="evidence" value="ECO:0007669"/>
    <property type="project" value="UniProtKB-KW"/>
</dbReference>
<dbReference type="PROSITE" id="PS00028">
    <property type="entry name" value="ZINC_FINGER_C2H2_1"/>
    <property type="match status" value="4"/>
</dbReference>
<proteinExistence type="predicted"/>
<dbReference type="OMA" id="NVKAHMR"/>
<evidence type="ECO:0000256" key="1">
    <source>
        <dbReference type="ARBA" id="ARBA00004123"/>
    </source>
</evidence>
<dbReference type="SUPFAM" id="SSF57667">
    <property type="entry name" value="beta-beta-alpha zinc fingers"/>
    <property type="match status" value="2"/>
</dbReference>
<evidence type="ECO:0000256" key="2">
    <source>
        <dbReference type="ARBA" id="ARBA00022723"/>
    </source>
</evidence>
<feature type="compositionally biased region" description="Basic and acidic residues" evidence="10">
    <location>
        <begin position="158"/>
        <end position="169"/>
    </location>
</feature>
<dbReference type="PROSITE" id="PS50157">
    <property type="entry name" value="ZINC_FINGER_C2H2_2"/>
    <property type="match status" value="4"/>
</dbReference>
<keyword evidence="7" id="KW-0804">Transcription</keyword>
<sequence length="362" mass="42532">MLSSKFKNVFVSEDLCNQQRNSRVEQEEPEPPQIEKELEEPESPQIEKELEEPESPLVKEEQVEHYIIQDEEQLDLKQEINTLMEIPTYEEHEHNVADLINKQSLYLTDNQDEEVNQHEESTLTTDEETDPQNRDQRKKRDRNHVQSVVSSHISESQCDSKKEPLVNKHTQSSKEKNLFIIKSMKRTRIAPNVLFQMRTPSDKRCYICEECSKSFGYWSQLRLHMRTHTGEKPFPCKECAKSFSYKSNLKSHMRTHTGEKPFTCKVCGASFSQISNVKAHMRTHTGEKPFTCKLCDVSFSYKCNLKTHMKIHTGDRFFFLRMEWDIVSKAALRSRRMRMVMSPESAARRRSFVIFMRAVSVL</sequence>
<evidence type="ECO:0000256" key="8">
    <source>
        <dbReference type="ARBA" id="ARBA00023242"/>
    </source>
</evidence>
<feature type="domain" description="C2H2-type" evidence="11">
    <location>
        <begin position="290"/>
        <end position="317"/>
    </location>
</feature>
<comment type="subcellular location">
    <subcellularLocation>
        <location evidence="1">Nucleus</location>
    </subcellularLocation>
</comment>
<dbReference type="InterPro" id="IPR036236">
    <property type="entry name" value="Znf_C2H2_sf"/>
</dbReference>
<feature type="domain" description="C2H2-type" evidence="11">
    <location>
        <begin position="206"/>
        <end position="233"/>
    </location>
</feature>
<dbReference type="PaxDb" id="30732-ENSOMEP00000025221"/>
<protein>
    <recommendedName>
        <fullName evidence="11">C2H2-type domain-containing protein</fullName>
    </recommendedName>
</protein>
<dbReference type="SMART" id="SM00355">
    <property type="entry name" value="ZnF_C2H2"/>
    <property type="match status" value="4"/>
</dbReference>
<feature type="region of interest" description="Disordered" evidence="10">
    <location>
        <begin position="17"/>
        <end position="58"/>
    </location>
</feature>
<keyword evidence="13" id="KW-1185">Reference proteome</keyword>
<feature type="domain" description="C2H2-type" evidence="11">
    <location>
        <begin position="262"/>
        <end position="289"/>
    </location>
</feature>
<accession>A0A3B3D5V5</accession>
<evidence type="ECO:0000256" key="10">
    <source>
        <dbReference type="SAM" id="MobiDB-lite"/>
    </source>
</evidence>
<dbReference type="Proteomes" id="UP000261560">
    <property type="component" value="Unplaced"/>
</dbReference>
<dbReference type="Pfam" id="PF13465">
    <property type="entry name" value="zf-H2C2_2"/>
    <property type="match status" value="1"/>
</dbReference>
<dbReference type="Gene3D" id="3.30.160.60">
    <property type="entry name" value="Classic Zinc Finger"/>
    <property type="match status" value="4"/>
</dbReference>
<dbReference type="GO" id="GO:0000978">
    <property type="term" value="F:RNA polymerase II cis-regulatory region sequence-specific DNA binding"/>
    <property type="evidence" value="ECO:0007669"/>
    <property type="project" value="TreeGrafter"/>
</dbReference>
<dbReference type="STRING" id="30732.ENSOMEP00000025221"/>
<evidence type="ECO:0000256" key="4">
    <source>
        <dbReference type="ARBA" id="ARBA00022771"/>
    </source>
</evidence>
<evidence type="ECO:0000313" key="13">
    <source>
        <dbReference type="Proteomes" id="UP000261560"/>
    </source>
</evidence>
<evidence type="ECO:0000256" key="5">
    <source>
        <dbReference type="ARBA" id="ARBA00022833"/>
    </source>
</evidence>
<evidence type="ECO:0000256" key="9">
    <source>
        <dbReference type="PROSITE-ProRule" id="PRU00042"/>
    </source>
</evidence>
<feature type="domain" description="C2H2-type" evidence="11">
    <location>
        <begin position="234"/>
        <end position="261"/>
    </location>
</feature>
<feature type="compositionally biased region" description="Polar residues" evidence="10">
    <location>
        <begin position="145"/>
        <end position="157"/>
    </location>
</feature>
<evidence type="ECO:0000256" key="7">
    <source>
        <dbReference type="ARBA" id="ARBA00023163"/>
    </source>
</evidence>
<feature type="region of interest" description="Disordered" evidence="10">
    <location>
        <begin position="111"/>
        <end position="169"/>
    </location>
</feature>
<dbReference type="FunFam" id="3.30.160.60:FF:000060">
    <property type="entry name" value="zinc finger protein 436"/>
    <property type="match status" value="1"/>
</dbReference>
<evidence type="ECO:0000313" key="12">
    <source>
        <dbReference type="Ensembl" id="ENSOMEP00000025221.1"/>
    </source>
</evidence>
<dbReference type="FunFam" id="3.30.160.60:FF:002324">
    <property type="entry name" value="Uncharacterized protein"/>
    <property type="match status" value="1"/>
</dbReference>
<dbReference type="FunFam" id="3.30.160.60:FF:000912">
    <property type="entry name" value="Zinc finger protein 660"/>
    <property type="match status" value="2"/>
</dbReference>
<reference evidence="12" key="1">
    <citation type="submission" date="2025-08" db="UniProtKB">
        <authorList>
            <consortium name="Ensembl"/>
        </authorList>
    </citation>
    <scope>IDENTIFICATION</scope>
</reference>